<keyword evidence="3" id="KW-1185">Reference proteome</keyword>
<gene>
    <name evidence="2" type="ORF">AB0I59_22695</name>
</gene>
<evidence type="ECO:0000313" key="3">
    <source>
        <dbReference type="Proteomes" id="UP001551675"/>
    </source>
</evidence>
<evidence type="ECO:0000313" key="2">
    <source>
        <dbReference type="EMBL" id="MEV0971440.1"/>
    </source>
</evidence>
<dbReference type="EMBL" id="JBFALK010000012">
    <property type="protein sequence ID" value="MEV0971440.1"/>
    <property type="molecule type" value="Genomic_DNA"/>
</dbReference>
<feature type="domain" description="NAD(P)-binding" evidence="1">
    <location>
        <begin position="8"/>
        <end position="207"/>
    </location>
</feature>
<dbReference type="InterPro" id="IPR051606">
    <property type="entry name" value="Polyketide_Oxido-like"/>
</dbReference>
<dbReference type="Gene3D" id="3.40.50.720">
    <property type="entry name" value="NAD(P)-binding Rossmann-like Domain"/>
    <property type="match status" value="1"/>
</dbReference>
<dbReference type="InterPro" id="IPR016040">
    <property type="entry name" value="NAD(P)-bd_dom"/>
</dbReference>
<protein>
    <submittedName>
        <fullName evidence="2">NAD(P)H-binding protein</fullName>
    </submittedName>
</protein>
<name>A0ABV3GIH9_MICGL</name>
<dbReference type="PANTHER" id="PTHR43355:SF2">
    <property type="entry name" value="FLAVIN REDUCTASE (NADPH)"/>
    <property type="match status" value="1"/>
</dbReference>
<proteinExistence type="predicted"/>
<dbReference type="PANTHER" id="PTHR43355">
    <property type="entry name" value="FLAVIN REDUCTASE (NADPH)"/>
    <property type="match status" value="1"/>
</dbReference>
<organism evidence="2 3">
    <name type="scientific">Microtetraspora glauca</name>
    <dbReference type="NCBI Taxonomy" id="1996"/>
    <lineage>
        <taxon>Bacteria</taxon>
        <taxon>Bacillati</taxon>
        <taxon>Actinomycetota</taxon>
        <taxon>Actinomycetes</taxon>
        <taxon>Streptosporangiales</taxon>
        <taxon>Streptosporangiaceae</taxon>
        <taxon>Microtetraspora</taxon>
    </lineage>
</organism>
<sequence>MSDIIVFGAAGRVGRAAAKEARRRGHRVTAVVLDAAEYSAAAAEYGELAAGGGVLLAIGDVTDADAVARLAAGHDAAINTAADLSTPADVFFPAAARGLLDGLTRAGVKRLVTVGLASVLETASGVPLMDTPGYPQEYRAFFMGHGAGTDVLRAATTSLDWLALGPAGDFDYEGGRTGQYRTAPADADSRISHADFAVAMLDEIDTPKHHRTHLGIEAIPTNQD</sequence>
<dbReference type="SUPFAM" id="SSF51735">
    <property type="entry name" value="NAD(P)-binding Rossmann-fold domains"/>
    <property type="match status" value="1"/>
</dbReference>
<evidence type="ECO:0000259" key="1">
    <source>
        <dbReference type="Pfam" id="PF13460"/>
    </source>
</evidence>
<dbReference type="Pfam" id="PF13460">
    <property type="entry name" value="NAD_binding_10"/>
    <property type="match status" value="1"/>
</dbReference>
<dbReference type="Proteomes" id="UP001551675">
    <property type="component" value="Unassembled WGS sequence"/>
</dbReference>
<dbReference type="InterPro" id="IPR036291">
    <property type="entry name" value="NAD(P)-bd_dom_sf"/>
</dbReference>
<reference evidence="2 3" key="1">
    <citation type="submission" date="2024-06" db="EMBL/GenBank/DDBJ databases">
        <title>The Natural Products Discovery Center: Release of the First 8490 Sequenced Strains for Exploring Actinobacteria Biosynthetic Diversity.</title>
        <authorList>
            <person name="Kalkreuter E."/>
            <person name="Kautsar S.A."/>
            <person name="Yang D."/>
            <person name="Bader C.D."/>
            <person name="Teijaro C.N."/>
            <person name="Fluegel L."/>
            <person name="Davis C.M."/>
            <person name="Simpson J.R."/>
            <person name="Lauterbach L."/>
            <person name="Steele A.D."/>
            <person name="Gui C."/>
            <person name="Meng S."/>
            <person name="Li G."/>
            <person name="Viehrig K."/>
            <person name="Ye F."/>
            <person name="Su P."/>
            <person name="Kiefer A.F."/>
            <person name="Nichols A."/>
            <person name="Cepeda A.J."/>
            <person name="Yan W."/>
            <person name="Fan B."/>
            <person name="Jiang Y."/>
            <person name="Adhikari A."/>
            <person name="Zheng C.-J."/>
            <person name="Schuster L."/>
            <person name="Cowan T.M."/>
            <person name="Smanski M.J."/>
            <person name="Chevrette M.G."/>
            <person name="De Carvalho L.P.S."/>
            <person name="Shen B."/>
        </authorList>
    </citation>
    <scope>NUCLEOTIDE SEQUENCE [LARGE SCALE GENOMIC DNA]</scope>
    <source>
        <strain evidence="2 3">NPDC050100</strain>
    </source>
</reference>
<comment type="caution">
    <text evidence="2">The sequence shown here is derived from an EMBL/GenBank/DDBJ whole genome shotgun (WGS) entry which is preliminary data.</text>
</comment>
<accession>A0ABV3GIH9</accession>
<dbReference type="RefSeq" id="WP_358135749.1">
    <property type="nucleotide sequence ID" value="NZ_JBFALK010000012.1"/>
</dbReference>